<dbReference type="InterPro" id="IPR015424">
    <property type="entry name" value="PyrdxlP-dep_Trfase"/>
</dbReference>
<dbReference type="Gene3D" id="3.40.640.10">
    <property type="entry name" value="Type I PLP-dependent aspartate aminotransferase-like (Major domain)"/>
    <property type="match status" value="1"/>
</dbReference>
<evidence type="ECO:0000256" key="7">
    <source>
        <dbReference type="ARBA" id="ARBA00022679"/>
    </source>
</evidence>
<dbReference type="InterPro" id="IPR015421">
    <property type="entry name" value="PyrdxlP-dep_Trfase_major"/>
</dbReference>
<dbReference type="EC" id="2.6.1.9" evidence="11"/>
<evidence type="ECO:0000259" key="12">
    <source>
        <dbReference type="Pfam" id="PF00155"/>
    </source>
</evidence>
<evidence type="ECO:0000256" key="6">
    <source>
        <dbReference type="ARBA" id="ARBA00022605"/>
    </source>
</evidence>
<dbReference type="PANTHER" id="PTHR42885:SF2">
    <property type="entry name" value="HISTIDINOL-PHOSPHATE AMINOTRANSFERASE"/>
    <property type="match status" value="1"/>
</dbReference>
<dbReference type="InterPro" id="IPR005861">
    <property type="entry name" value="HisP_aminotrans"/>
</dbReference>
<gene>
    <name evidence="11 13" type="primary">hisC</name>
    <name evidence="13" type="ORF">PVT68_15255</name>
</gene>
<dbReference type="RefSeq" id="WP_280319469.1">
    <property type="nucleotide sequence ID" value="NZ_CP118605.1"/>
</dbReference>
<dbReference type="Pfam" id="PF00155">
    <property type="entry name" value="Aminotran_1_2"/>
    <property type="match status" value="1"/>
</dbReference>
<evidence type="ECO:0000256" key="1">
    <source>
        <dbReference type="ARBA" id="ARBA00001933"/>
    </source>
</evidence>
<dbReference type="SUPFAM" id="SSF53383">
    <property type="entry name" value="PLP-dependent transferases"/>
    <property type="match status" value="1"/>
</dbReference>
<feature type="domain" description="Aminotransferase class I/classII large" evidence="12">
    <location>
        <begin position="33"/>
        <end position="355"/>
    </location>
</feature>
<dbReference type="CDD" id="cd00609">
    <property type="entry name" value="AAT_like"/>
    <property type="match status" value="1"/>
</dbReference>
<dbReference type="Proteomes" id="UP001236500">
    <property type="component" value="Chromosome"/>
</dbReference>
<evidence type="ECO:0000256" key="10">
    <source>
        <dbReference type="ARBA" id="ARBA00047481"/>
    </source>
</evidence>
<feature type="modified residue" description="N6-(pyridoxal phosphate)lysine" evidence="11">
    <location>
        <position position="219"/>
    </location>
</feature>
<comment type="catalytic activity">
    <reaction evidence="10 11">
        <text>L-histidinol phosphate + 2-oxoglutarate = 3-(imidazol-4-yl)-2-oxopropyl phosphate + L-glutamate</text>
        <dbReference type="Rhea" id="RHEA:23744"/>
        <dbReference type="ChEBI" id="CHEBI:16810"/>
        <dbReference type="ChEBI" id="CHEBI:29985"/>
        <dbReference type="ChEBI" id="CHEBI:57766"/>
        <dbReference type="ChEBI" id="CHEBI:57980"/>
        <dbReference type="EC" id="2.6.1.9"/>
    </reaction>
</comment>
<comment type="subunit">
    <text evidence="4 11">Homodimer.</text>
</comment>
<keyword evidence="9 11" id="KW-0368">Histidine biosynthesis</keyword>
<dbReference type="GO" id="GO:0004400">
    <property type="term" value="F:histidinol-phosphate transaminase activity"/>
    <property type="evidence" value="ECO:0007669"/>
    <property type="project" value="UniProtKB-EC"/>
</dbReference>
<dbReference type="EMBL" id="CP118605">
    <property type="protein sequence ID" value="WGL16119.1"/>
    <property type="molecule type" value="Genomic_DNA"/>
</dbReference>
<dbReference type="Gene3D" id="3.90.1150.10">
    <property type="entry name" value="Aspartate Aminotransferase, domain 1"/>
    <property type="match status" value="1"/>
</dbReference>
<accession>A0ABY8NCI5</accession>
<keyword evidence="8 11" id="KW-0663">Pyridoxal phosphate</keyword>
<evidence type="ECO:0000313" key="13">
    <source>
        <dbReference type="EMBL" id="WGL16119.1"/>
    </source>
</evidence>
<evidence type="ECO:0000256" key="8">
    <source>
        <dbReference type="ARBA" id="ARBA00022898"/>
    </source>
</evidence>
<keyword evidence="7 11" id="KW-0808">Transferase</keyword>
<keyword evidence="5 11" id="KW-0032">Aminotransferase</keyword>
<proteinExistence type="inferred from homology"/>
<evidence type="ECO:0000256" key="9">
    <source>
        <dbReference type="ARBA" id="ARBA00023102"/>
    </source>
</evidence>
<name>A0ABY8NCI5_9GAMM</name>
<dbReference type="InterPro" id="IPR015422">
    <property type="entry name" value="PyrdxlP-dep_Trfase_small"/>
</dbReference>
<sequence length="360" mass="39745">MTEQTTGNPFWSPAVAKLQPYVPGEQPKSTARLIKLNTNESPYPPSPKAQAVLTAEGIGEHLRLYPDPESTELRATIAAQFGLTPEQVFVGNGSDEVLAHAFYSFFQRPEPLLFPDITYSFYPVYCQFYGIDSHQLPLRDDFSIDVADYNIENAGGVILPNPNAPTGRYLPLADIEKLLQMHPQRVVVIDEAYIDFGGDSAVSLIERYPNLLVVHTLSKSHALAGLRLGYAMGQAHLIEGLNRAKNSFNSYPIDSIAQKVATAAIADRAWLVDNCAKVIATREHTCAALSAMGFDIIPSTANFIFAKPPGVSAEVLFEALRARNIIIRYFNKPRISEYLRISIGTDEEMDALIEACREVL</sequence>
<keyword evidence="14" id="KW-1185">Reference proteome</keyword>
<evidence type="ECO:0000313" key="14">
    <source>
        <dbReference type="Proteomes" id="UP001236500"/>
    </source>
</evidence>
<keyword evidence="6 11" id="KW-0028">Amino-acid biosynthesis</keyword>
<evidence type="ECO:0000256" key="3">
    <source>
        <dbReference type="ARBA" id="ARBA00007970"/>
    </source>
</evidence>
<comment type="pathway">
    <text evidence="2 11">Amino-acid biosynthesis; L-histidine biosynthesis; L-histidine from 5-phospho-alpha-D-ribose 1-diphosphate: step 7/9.</text>
</comment>
<evidence type="ECO:0000256" key="5">
    <source>
        <dbReference type="ARBA" id="ARBA00022576"/>
    </source>
</evidence>
<evidence type="ECO:0000256" key="2">
    <source>
        <dbReference type="ARBA" id="ARBA00005011"/>
    </source>
</evidence>
<protein>
    <recommendedName>
        <fullName evidence="11">Histidinol-phosphate aminotransferase</fullName>
        <ecNumber evidence="11">2.6.1.9</ecNumber>
    </recommendedName>
    <alternativeName>
        <fullName evidence="11">Imidazole acetol-phosphate transaminase</fullName>
    </alternativeName>
</protein>
<evidence type="ECO:0000256" key="11">
    <source>
        <dbReference type="HAMAP-Rule" id="MF_01023"/>
    </source>
</evidence>
<reference evidence="13 14" key="1">
    <citation type="submission" date="2023-02" db="EMBL/GenBank/DDBJ databases">
        <title>Description and genomic characterization of Microbulbifer bruguierae sp. nov., isolated from the sediment of mangrove plant Bruguiera sexangula.</title>
        <authorList>
            <person name="Long M."/>
        </authorList>
    </citation>
    <scope>NUCLEOTIDE SEQUENCE [LARGE SCALE GENOMIC DNA]</scope>
    <source>
        <strain evidence="13 14">H12</strain>
    </source>
</reference>
<organism evidence="13 14">
    <name type="scientific">Microbulbifer bruguierae</name>
    <dbReference type="NCBI Taxonomy" id="3029061"/>
    <lineage>
        <taxon>Bacteria</taxon>
        <taxon>Pseudomonadati</taxon>
        <taxon>Pseudomonadota</taxon>
        <taxon>Gammaproteobacteria</taxon>
        <taxon>Cellvibrionales</taxon>
        <taxon>Microbulbiferaceae</taxon>
        <taxon>Microbulbifer</taxon>
    </lineage>
</organism>
<dbReference type="HAMAP" id="MF_01023">
    <property type="entry name" value="HisC_aminotrans_2"/>
    <property type="match status" value="1"/>
</dbReference>
<comment type="similarity">
    <text evidence="3 11">Belongs to the class-II pyridoxal-phosphate-dependent aminotransferase family. Histidinol-phosphate aminotransferase subfamily.</text>
</comment>
<dbReference type="InterPro" id="IPR004839">
    <property type="entry name" value="Aminotransferase_I/II_large"/>
</dbReference>
<dbReference type="NCBIfam" id="TIGR01141">
    <property type="entry name" value="hisC"/>
    <property type="match status" value="1"/>
</dbReference>
<evidence type="ECO:0000256" key="4">
    <source>
        <dbReference type="ARBA" id="ARBA00011738"/>
    </source>
</evidence>
<comment type="cofactor">
    <cofactor evidence="1 11">
        <name>pyridoxal 5'-phosphate</name>
        <dbReference type="ChEBI" id="CHEBI:597326"/>
    </cofactor>
</comment>
<dbReference type="PANTHER" id="PTHR42885">
    <property type="entry name" value="HISTIDINOL-PHOSPHATE AMINOTRANSFERASE-RELATED"/>
    <property type="match status" value="1"/>
</dbReference>